<evidence type="ECO:0000313" key="2">
    <source>
        <dbReference type="EMBL" id="KAK1144306.1"/>
    </source>
</evidence>
<dbReference type="Pfam" id="PF25769">
    <property type="entry name" value="PLK4_bind_CEP152"/>
    <property type="match status" value="1"/>
</dbReference>
<dbReference type="PANTHER" id="PTHR10337:SF6">
    <property type="entry name" value="CENTROSOMAL PROTEIN OF 152 KDA"/>
    <property type="match status" value="1"/>
</dbReference>
<gene>
    <name evidence="2" type="ORF">AOXY_G36518</name>
</gene>
<comment type="caution">
    <text evidence="2">The sequence shown here is derived from an EMBL/GenBank/DDBJ whole genome shotgun (WGS) entry which is preliminary data.</text>
</comment>
<evidence type="ECO:0000313" key="3">
    <source>
        <dbReference type="Proteomes" id="UP001230051"/>
    </source>
</evidence>
<proteinExistence type="predicted"/>
<feature type="compositionally biased region" description="Basic and acidic residues" evidence="1">
    <location>
        <begin position="21"/>
        <end position="33"/>
    </location>
</feature>
<organism evidence="2 3">
    <name type="scientific">Acipenser oxyrinchus oxyrinchus</name>
    <dbReference type="NCBI Taxonomy" id="40147"/>
    <lineage>
        <taxon>Eukaryota</taxon>
        <taxon>Metazoa</taxon>
        <taxon>Chordata</taxon>
        <taxon>Craniata</taxon>
        <taxon>Vertebrata</taxon>
        <taxon>Euteleostomi</taxon>
        <taxon>Actinopterygii</taxon>
        <taxon>Chondrostei</taxon>
        <taxon>Acipenseriformes</taxon>
        <taxon>Acipenseridae</taxon>
        <taxon>Acipenser</taxon>
    </lineage>
</organism>
<dbReference type="InterPro" id="IPR051235">
    <property type="entry name" value="CEP152/SHC-Transforming"/>
</dbReference>
<dbReference type="AlphaFoldDB" id="A0AAD8CFI3"/>
<dbReference type="GO" id="GO:0007099">
    <property type="term" value="P:centriole replication"/>
    <property type="evidence" value="ECO:0007669"/>
    <property type="project" value="TreeGrafter"/>
</dbReference>
<dbReference type="Proteomes" id="UP001230051">
    <property type="component" value="Unassembled WGS sequence"/>
</dbReference>
<reference evidence="2" key="1">
    <citation type="submission" date="2022-02" db="EMBL/GenBank/DDBJ databases">
        <title>Atlantic sturgeon de novo genome assembly.</title>
        <authorList>
            <person name="Stock M."/>
            <person name="Klopp C."/>
            <person name="Guiguen Y."/>
            <person name="Cabau C."/>
            <person name="Parinello H."/>
            <person name="Santidrian Yebra-Pimentel E."/>
            <person name="Kuhl H."/>
            <person name="Dirks R.P."/>
            <person name="Guessner J."/>
            <person name="Wuertz S."/>
            <person name="Du K."/>
            <person name="Schartl M."/>
        </authorList>
    </citation>
    <scope>NUCLEOTIDE SEQUENCE</scope>
    <source>
        <strain evidence="2">STURGEONOMICS-FGT-2020</strain>
        <tissue evidence="2">Whole blood</tissue>
    </source>
</reference>
<protein>
    <submittedName>
        <fullName evidence="2">Uncharacterized protein</fullName>
    </submittedName>
</protein>
<dbReference type="EMBL" id="JAGXEW010000194">
    <property type="protein sequence ID" value="KAK1144306.1"/>
    <property type="molecule type" value="Genomic_DNA"/>
</dbReference>
<accession>A0AAD8CFI3</accession>
<sequence>MSIDFDSALQTQHEEEEYDREDYAREQELHKLLTDLPDDMLEDSRDVSSPELNYSGCSANGTSGRPPQTWDLNNRQGVINTGGVDYEDGYIQDQYHEEYFNRNDNEHVNGHVNHGEPHGNGWSEQQEGEDEHGYMYNHMGYEYLNTDAQDAAGSKDYSIDERFEQDPYVQTNPYHPPGTYQQHTEGPGEEYNHDDQNVQRQQYQGFIATGNVGDKPMDCYKVNYNRYLPAVQPKTFNAK</sequence>
<keyword evidence="3" id="KW-1185">Reference proteome</keyword>
<feature type="region of interest" description="Disordered" evidence="1">
    <location>
        <begin position="168"/>
        <end position="193"/>
    </location>
</feature>
<dbReference type="PANTHER" id="PTHR10337">
    <property type="entry name" value="SHC TRANSFORMING PROTEIN"/>
    <property type="match status" value="1"/>
</dbReference>
<feature type="compositionally biased region" description="Polar residues" evidence="1">
    <location>
        <begin position="50"/>
        <end position="73"/>
    </location>
</feature>
<feature type="region of interest" description="Disordered" evidence="1">
    <location>
        <begin position="1"/>
        <end position="73"/>
    </location>
</feature>
<name>A0AAD8CFI3_ACIOX</name>
<dbReference type="InterPro" id="IPR057664">
    <property type="entry name" value="CEP152_PLK4_bind"/>
</dbReference>
<evidence type="ECO:0000256" key="1">
    <source>
        <dbReference type="SAM" id="MobiDB-lite"/>
    </source>
</evidence>
<dbReference type="GO" id="GO:0005813">
    <property type="term" value="C:centrosome"/>
    <property type="evidence" value="ECO:0007669"/>
    <property type="project" value="TreeGrafter"/>
</dbReference>
<feature type="compositionally biased region" description="Polar residues" evidence="1">
    <location>
        <begin position="168"/>
        <end position="184"/>
    </location>
</feature>